<dbReference type="SUPFAM" id="SSF56672">
    <property type="entry name" value="DNA/RNA polymerases"/>
    <property type="match status" value="1"/>
</dbReference>
<dbReference type="Pfam" id="PF00078">
    <property type="entry name" value="RVT_1"/>
    <property type="match status" value="1"/>
</dbReference>
<dbReference type="PANTHER" id="PTHR31635">
    <property type="entry name" value="REVERSE TRANSCRIPTASE DOMAIN-CONTAINING PROTEIN-RELATED"/>
    <property type="match status" value="1"/>
</dbReference>
<feature type="domain" description="Reverse transcriptase" evidence="1">
    <location>
        <begin position="1"/>
        <end position="159"/>
    </location>
</feature>
<accession>A0A8H7R099</accession>
<reference evidence="2" key="1">
    <citation type="submission" date="2020-12" db="EMBL/GenBank/DDBJ databases">
        <title>Metabolic potential, ecology and presence of endohyphal bacteria is reflected in genomic diversity of Mucoromycotina.</title>
        <authorList>
            <person name="Muszewska A."/>
            <person name="Okrasinska A."/>
            <person name="Steczkiewicz K."/>
            <person name="Drgas O."/>
            <person name="Orlowska M."/>
            <person name="Perlinska-Lenart U."/>
            <person name="Aleksandrzak-Piekarczyk T."/>
            <person name="Szatraj K."/>
            <person name="Zielenkiewicz U."/>
            <person name="Pilsyk S."/>
            <person name="Malc E."/>
            <person name="Mieczkowski P."/>
            <person name="Kruszewska J.S."/>
            <person name="Biernat P."/>
            <person name="Pawlowska J."/>
        </authorList>
    </citation>
    <scope>NUCLEOTIDE SEQUENCE</scope>
    <source>
        <strain evidence="2">WA0000017839</strain>
    </source>
</reference>
<comment type="caution">
    <text evidence="2">The sequence shown here is derived from an EMBL/GenBank/DDBJ whole genome shotgun (WGS) entry which is preliminary data.</text>
</comment>
<protein>
    <recommendedName>
        <fullName evidence="1">Reverse transcriptase domain-containing protein</fullName>
    </recommendedName>
</protein>
<gene>
    <name evidence="2" type="ORF">INT47_007414</name>
</gene>
<dbReference type="PROSITE" id="PS50878">
    <property type="entry name" value="RT_POL"/>
    <property type="match status" value="1"/>
</dbReference>
<name>A0A8H7R099_9FUNG</name>
<dbReference type="OrthoDB" id="2288387at2759"/>
<dbReference type="InterPro" id="IPR043502">
    <property type="entry name" value="DNA/RNA_pol_sf"/>
</dbReference>
<organism evidence="2 3">
    <name type="scientific">Mucor saturninus</name>
    <dbReference type="NCBI Taxonomy" id="64648"/>
    <lineage>
        <taxon>Eukaryota</taxon>
        <taxon>Fungi</taxon>
        <taxon>Fungi incertae sedis</taxon>
        <taxon>Mucoromycota</taxon>
        <taxon>Mucoromycotina</taxon>
        <taxon>Mucoromycetes</taxon>
        <taxon>Mucorales</taxon>
        <taxon>Mucorineae</taxon>
        <taxon>Mucoraceae</taxon>
        <taxon>Mucor</taxon>
    </lineage>
</organism>
<dbReference type="PANTHER" id="PTHR31635:SF196">
    <property type="entry name" value="REVERSE TRANSCRIPTASE DOMAIN-CONTAINING PROTEIN-RELATED"/>
    <property type="match status" value="1"/>
</dbReference>
<keyword evidence="3" id="KW-1185">Reference proteome</keyword>
<dbReference type="EMBL" id="JAEPRD010000070">
    <property type="protein sequence ID" value="KAG2201537.1"/>
    <property type="molecule type" value="Genomic_DNA"/>
</dbReference>
<evidence type="ECO:0000313" key="2">
    <source>
        <dbReference type="EMBL" id="KAG2201537.1"/>
    </source>
</evidence>
<evidence type="ECO:0000259" key="1">
    <source>
        <dbReference type="PROSITE" id="PS50878"/>
    </source>
</evidence>
<evidence type="ECO:0000313" key="3">
    <source>
        <dbReference type="Proteomes" id="UP000603453"/>
    </source>
</evidence>
<dbReference type="Proteomes" id="UP000603453">
    <property type="component" value="Unassembled WGS sequence"/>
</dbReference>
<dbReference type="AlphaFoldDB" id="A0A8H7R099"/>
<proteinExistence type="predicted"/>
<sequence length="351" mass="40446">MSQCIHRLFFNNTVYVNINDYFTDAVSQKRGLRQGDPLSPLLSNLTLEPFTLSILQDDSITGFQLLSTINTASTPIKFLAYADDVCVIIQDALEMDGLEYQMDKYARASNAKFNEDKSKAFSLNGKHDRDWETILTSRNISTYYHKSSLSILRYLGFYLPYSAQQRQSLESKLAELLSPIFYCRLNYGVVYAFSTRLNSFFKTLRFTVYQFVWQKKKPSLRLELIFLPHTLGGLKVLDPVIQHKILQKRWLNYLLTPTGCPSFVFPIMLDHLSHFQNSSLYPLIPLYNPESRKIPLQMINVPVLTILALPLHKVIQAQDSSHWSLRHRNFAAGLFLIFGEHQQRAAPTGYV</sequence>
<dbReference type="InterPro" id="IPR000477">
    <property type="entry name" value="RT_dom"/>
</dbReference>